<dbReference type="EMBL" id="LR594052">
    <property type="protein sequence ID" value="VTT41725.1"/>
    <property type="molecule type" value="Genomic_DNA"/>
</dbReference>
<name>A0A4V0H0S2_STRPO</name>
<gene>
    <name evidence="2" type="ORF">NCTC10924_00296</name>
</gene>
<proteinExistence type="predicted"/>
<protein>
    <submittedName>
        <fullName evidence="2">Membrane protein</fullName>
    </submittedName>
</protein>
<dbReference type="Proteomes" id="UP000306241">
    <property type="component" value="Chromosome"/>
</dbReference>
<organism evidence="2 3">
    <name type="scientific">Streptococcus porcinus</name>
    <dbReference type="NCBI Taxonomy" id="1340"/>
    <lineage>
        <taxon>Bacteria</taxon>
        <taxon>Bacillati</taxon>
        <taxon>Bacillota</taxon>
        <taxon>Bacilli</taxon>
        <taxon>Lactobacillales</taxon>
        <taxon>Streptococcaceae</taxon>
        <taxon>Streptococcus</taxon>
    </lineage>
</organism>
<reference evidence="2 3" key="1">
    <citation type="submission" date="2019-05" db="EMBL/GenBank/DDBJ databases">
        <authorList>
            <consortium name="Pathogen Informatics"/>
        </authorList>
    </citation>
    <scope>NUCLEOTIDE SEQUENCE [LARGE SCALE GENOMIC DNA]</scope>
    <source>
        <strain evidence="2 3">NCTC10924</strain>
    </source>
</reference>
<sequence>MNFRTKVLFHLGIVSSSVLLLSSTILPSVNVFADTITAKNEQIKELTEIAPNDNINLSEEKKQLSIQEVKNKYPNVSEEFISGVIENYLSHNYTFPREQARVFRSA</sequence>
<dbReference type="RefSeq" id="WP_003084918.1">
    <property type="nucleotide sequence ID" value="NZ_CP070236.1"/>
</dbReference>
<keyword evidence="1" id="KW-0732">Signal</keyword>
<evidence type="ECO:0000256" key="1">
    <source>
        <dbReference type="SAM" id="SignalP"/>
    </source>
</evidence>
<feature type="chain" id="PRO_5021451645" evidence="1">
    <location>
        <begin position="34"/>
        <end position="106"/>
    </location>
</feature>
<feature type="signal peptide" evidence="1">
    <location>
        <begin position="1"/>
        <end position="33"/>
    </location>
</feature>
<evidence type="ECO:0000313" key="2">
    <source>
        <dbReference type="EMBL" id="VTT41725.1"/>
    </source>
</evidence>
<evidence type="ECO:0000313" key="3">
    <source>
        <dbReference type="Proteomes" id="UP000306241"/>
    </source>
</evidence>
<accession>A0A4V0H0S2</accession>
<dbReference type="AlphaFoldDB" id="A0A4V0H0S2"/>